<keyword evidence="5" id="KW-0378">Hydrolase</keyword>
<dbReference type="InterPro" id="IPR024079">
    <property type="entry name" value="MetalloPept_cat_dom_sf"/>
</dbReference>
<dbReference type="Pfam" id="PF20009">
    <property type="entry name" value="GEVED"/>
    <property type="match status" value="1"/>
</dbReference>
<dbReference type="InterPro" id="IPR008754">
    <property type="entry name" value="Peptidase_M43"/>
</dbReference>
<dbReference type="PANTHER" id="PTHR47466">
    <property type="match status" value="1"/>
</dbReference>
<keyword evidence="14" id="KW-1185">Reference proteome</keyword>
<dbReference type="InterPro" id="IPR045474">
    <property type="entry name" value="GEVED"/>
</dbReference>
<name>A0A1I3I0N0_9FLAO</name>
<evidence type="ECO:0000313" key="14">
    <source>
        <dbReference type="Proteomes" id="UP000198931"/>
    </source>
</evidence>
<feature type="signal peptide" evidence="9">
    <location>
        <begin position="1"/>
        <end position="19"/>
    </location>
</feature>
<evidence type="ECO:0000259" key="11">
    <source>
        <dbReference type="Pfam" id="PF18962"/>
    </source>
</evidence>
<gene>
    <name evidence="13" type="ORF">SAMN05443292_2495</name>
</gene>
<comment type="similarity">
    <text evidence="1">Belongs to the peptidase M43B family.</text>
</comment>
<dbReference type="STRING" id="1125876.SAMN05443292_2495"/>
<dbReference type="NCBIfam" id="TIGR04183">
    <property type="entry name" value="Por_Secre_tail"/>
    <property type="match status" value="1"/>
</dbReference>
<dbReference type="OrthoDB" id="6385856at2"/>
<dbReference type="AlphaFoldDB" id="A0A1I3I0N0"/>
<dbReference type="InterPro" id="IPR026444">
    <property type="entry name" value="Secre_tail"/>
</dbReference>
<feature type="chain" id="PRO_5011727598" evidence="9">
    <location>
        <begin position="20"/>
        <end position="610"/>
    </location>
</feature>
<keyword evidence="8" id="KW-1015">Disulfide bond</keyword>
<dbReference type="GO" id="GO:0006508">
    <property type="term" value="P:proteolysis"/>
    <property type="evidence" value="ECO:0007669"/>
    <property type="project" value="UniProtKB-KW"/>
</dbReference>
<evidence type="ECO:0000259" key="10">
    <source>
        <dbReference type="Pfam" id="PF05572"/>
    </source>
</evidence>
<protein>
    <submittedName>
        <fullName evidence="13">Por secretion system C-terminal sorting domain-containing protein</fullName>
    </submittedName>
</protein>
<dbReference type="PANTHER" id="PTHR47466:SF1">
    <property type="entry name" value="METALLOPROTEASE MEP1 (AFU_ORTHOLOGUE AFUA_1G07730)-RELATED"/>
    <property type="match status" value="1"/>
</dbReference>
<feature type="domain" description="Peptidase M43 pregnancy-associated plasma-A" evidence="10">
    <location>
        <begin position="179"/>
        <end position="328"/>
    </location>
</feature>
<keyword evidence="7" id="KW-0482">Metalloprotease</keyword>
<evidence type="ECO:0000256" key="4">
    <source>
        <dbReference type="ARBA" id="ARBA00022729"/>
    </source>
</evidence>
<proteinExistence type="inferred from homology"/>
<dbReference type="Pfam" id="PF05572">
    <property type="entry name" value="Peptidase_M43"/>
    <property type="match status" value="1"/>
</dbReference>
<feature type="domain" description="GEVED" evidence="12">
    <location>
        <begin position="438"/>
        <end position="515"/>
    </location>
</feature>
<evidence type="ECO:0000256" key="3">
    <source>
        <dbReference type="ARBA" id="ARBA00022723"/>
    </source>
</evidence>
<reference evidence="13 14" key="1">
    <citation type="submission" date="2016-10" db="EMBL/GenBank/DDBJ databases">
        <authorList>
            <person name="de Groot N.N."/>
        </authorList>
    </citation>
    <scope>NUCLEOTIDE SEQUENCE [LARGE SCALE GENOMIC DNA]</scope>
    <source>
        <strain evidence="13 14">DSM 26000</strain>
    </source>
</reference>
<evidence type="ECO:0000256" key="2">
    <source>
        <dbReference type="ARBA" id="ARBA00022670"/>
    </source>
</evidence>
<feature type="domain" description="Secretion system C-terminal sorting" evidence="11">
    <location>
        <begin position="535"/>
        <end position="609"/>
    </location>
</feature>
<dbReference type="GO" id="GO:0046872">
    <property type="term" value="F:metal ion binding"/>
    <property type="evidence" value="ECO:0007669"/>
    <property type="project" value="UniProtKB-KW"/>
</dbReference>
<dbReference type="Pfam" id="PF18962">
    <property type="entry name" value="Por_Secre_tail"/>
    <property type="match status" value="1"/>
</dbReference>
<keyword evidence="2" id="KW-0645">Protease</keyword>
<organism evidence="13 14">
    <name type="scientific">Halpernia frigidisoli</name>
    <dbReference type="NCBI Taxonomy" id="1125876"/>
    <lineage>
        <taxon>Bacteria</taxon>
        <taxon>Pseudomonadati</taxon>
        <taxon>Bacteroidota</taxon>
        <taxon>Flavobacteriia</taxon>
        <taxon>Flavobacteriales</taxon>
        <taxon>Weeksellaceae</taxon>
        <taxon>Chryseobacterium group</taxon>
        <taxon>Halpernia</taxon>
    </lineage>
</organism>
<dbReference type="Gene3D" id="3.40.390.10">
    <property type="entry name" value="Collagenase (Catalytic Domain)"/>
    <property type="match status" value="1"/>
</dbReference>
<dbReference type="SUPFAM" id="SSF55486">
    <property type="entry name" value="Metalloproteases ('zincins'), catalytic domain"/>
    <property type="match status" value="1"/>
</dbReference>
<evidence type="ECO:0000259" key="12">
    <source>
        <dbReference type="Pfam" id="PF20009"/>
    </source>
</evidence>
<keyword evidence="4 9" id="KW-0732">Signal</keyword>
<evidence type="ECO:0000256" key="7">
    <source>
        <dbReference type="ARBA" id="ARBA00023049"/>
    </source>
</evidence>
<evidence type="ECO:0000256" key="8">
    <source>
        <dbReference type="ARBA" id="ARBA00023157"/>
    </source>
</evidence>
<keyword evidence="3" id="KW-0479">Metal-binding</keyword>
<dbReference type="GO" id="GO:0008237">
    <property type="term" value="F:metallopeptidase activity"/>
    <property type="evidence" value="ECO:0007669"/>
    <property type="project" value="UniProtKB-KW"/>
</dbReference>
<evidence type="ECO:0000313" key="13">
    <source>
        <dbReference type="EMBL" id="SFI41399.1"/>
    </source>
</evidence>
<evidence type="ECO:0000256" key="1">
    <source>
        <dbReference type="ARBA" id="ARBA00008721"/>
    </source>
</evidence>
<evidence type="ECO:0000256" key="5">
    <source>
        <dbReference type="ARBA" id="ARBA00022801"/>
    </source>
</evidence>
<evidence type="ECO:0000256" key="9">
    <source>
        <dbReference type="SAM" id="SignalP"/>
    </source>
</evidence>
<dbReference type="RefSeq" id="WP_090081180.1">
    <property type="nucleotide sequence ID" value="NZ_FOQT01000004.1"/>
</dbReference>
<dbReference type="EMBL" id="FOQT01000004">
    <property type="protein sequence ID" value="SFI41399.1"/>
    <property type="molecule type" value="Genomic_DNA"/>
</dbReference>
<evidence type="ECO:0000256" key="6">
    <source>
        <dbReference type="ARBA" id="ARBA00022833"/>
    </source>
</evidence>
<accession>A0A1I3I0N0</accession>
<sequence length="610" mass="65779">MKKYLLLVLTILIFSFAGAQEYCAFDQNQAKLERADPAVKKAREEAEAKLMAMDIQKFLRENGHGSNLGRAETIYEIPVVVHLMNDGTTPMRTDAEIITWIDNCNKFYSTTFGGAWYTTAQGGTVIPFKLVLAKRSPSCTATTGINQINVTATYPVYSTKGLNSSNSDGVSADQLRALSRWDPQSYYNIYVVNTFDSVALAQTGGLQGYASFPTNPDASYDTFMKKSVVINTNDPTTLPHEFGHSLGLNHPFNTGSETACPTVTSGGCSADNDMVCDTPSTKSLLGVNPLPSNSDTNPCDAAGWNNVQYNVMNYTNSNRLFTQGQKDRGLAMFLQSRKGLTTSLGGTAPSGNPTTLVAASCTPNASNTTTGNFNFGPTLVKIGTIDNASEGSSVSNGNKTYYDYSALTCSNTKYSTNLSLSQNPQTISLACLTNQNTFNVYIDYNNDGVFNETNEKVVTSFVVAANATGNTTFTIPSSGVTLNTTLRMRVVAGYVNYMSCSQNVQYGQIEDYAVNISSATLAVSNEVANDKKVSIYPNPSKDGVFSIKLNDASSNEVKVEIVDMAGRVVYQTKGLVNNKTLNINSKLTKGTYIVKVNSGSNVSTEKLIIK</sequence>
<keyword evidence="6" id="KW-0862">Zinc</keyword>
<dbReference type="Proteomes" id="UP000198931">
    <property type="component" value="Unassembled WGS sequence"/>
</dbReference>